<dbReference type="OrthoDB" id="3463898at2"/>
<evidence type="ECO:0008006" key="4">
    <source>
        <dbReference type="Google" id="ProtNLM"/>
    </source>
</evidence>
<proteinExistence type="predicted"/>
<accession>A0A0G3H109</accession>
<feature type="transmembrane region" description="Helical" evidence="1">
    <location>
        <begin position="154"/>
        <end position="177"/>
    </location>
</feature>
<dbReference type="STRING" id="571915.CMUST_14015"/>
<evidence type="ECO:0000256" key="1">
    <source>
        <dbReference type="SAM" id="Phobius"/>
    </source>
</evidence>
<feature type="transmembrane region" description="Helical" evidence="1">
    <location>
        <begin position="183"/>
        <end position="202"/>
    </location>
</feature>
<dbReference type="EMBL" id="CP011542">
    <property type="protein sequence ID" value="AKK07096.1"/>
    <property type="molecule type" value="Genomic_DNA"/>
</dbReference>
<organism evidence="2 3">
    <name type="scientific">Corynebacterium mustelae</name>
    <dbReference type="NCBI Taxonomy" id="571915"/>
    <lineage>
        <taxon>Bacteria</taxon>
        <taxon>Bacillati</taxon>
        <taxon>Actinomycetota</taxon>
        <taxon>Actinomycetes</taxon>
        <taxon>Mycobacteriales</taxon>
        <taxon>Corynebacteriaceae</taxon>
        <taxon>Corynebacterium</taxon>
    </lineage>
</organism>
<feature type="transmembrane region" description="Helical" evidence="1">
    <location>
        <begin position="246"/>
        <end position="262"/>
    </location>
</feature>
<feature type="transmembrane region" description="Helical" evidence="1">
    <location>
        <begin position="12"/>
        <end position="32"/>
    </location>
</feature>
<keyword evidence="1" id="KW-0472">Membrane</keyword>
<dbReference type="RefSeq" id="WP_083987602.1">
    <property type="nucleotide sequence ID" value="NZ_CP011542.1"/>
</dbReference>
<feature type="transmembrane region" description="Helical" evidence="1">
    <location>
        <begin position="66"/>
        <end position="95"/>
    </location>
</feature>
<reference evidence="2 3" key="1">
    <citation type="journal article" date="2015" name="Genome Announc.">
        <title>Complete Genome Sequence of the Type Strain Corynebacterium mustelae DSM 45274, Isolated from Various Tissues of a Male Ferret with Lethal Sepsis.</title>
        <authorList>
            <person name="Ruckert C."/>
            <person name="Eimer J."/>
            <person name="Winkler A."/>
            <person name="Tauch A."/>
        </authorList>
    </citation>
    <scope>NUCLEOTIDE SEQUENCE [LARGE SCALE GENOMIC DNA]</scope>
    <source>
        <strain evidence="2 3">DSM 45274</strain>
    </source>
</reference>
<keyword evidence="1" id="KW-1133">Transmembrane helix</keyword>
<evidence type="ECO:0000313" key="2">
    <source>
        <dbReference type="EMBL" id="AKK07096.1"/>
    </source>
</evidence>
<reference evidence="3" key="2">
    <citation type="submission" date="2015-05" db="EMBL/GenBank/DDBJ databases">
        <title>Complete genome sequence of Corynebacterium mustelae DSM 45274, isolated from various tissues of a male ferret with lethal sepsis.</title>
        <authorList>
            <person name="Ruckert C."/>
            <person name="Albersmeier A."/>
            <person name="Winkler A."/>
            <person name="Tauch A."/>
        </authorList>
    </citation>
    <scope>NUCLEOTIDE SEQUENCE [LARGE SCALE GENOMIC DNA]</scope>
    <source>
        <strain evidence="3">DSM 45274</strain>
    </source>
</reference>
<dbReference type="Proteomes" id="UP000035199">
    <property type="component" value="Chromosome"/>
</dbReference>
<name>A0A0G3H109_9CORY</name>
<sequence>MTTTHSRHHWYLCGYTCFLIVVLLGNLLQPGVLLTRDMVVLDHPTLNLSALGFGDLPARNAPQDGFLALAGLVLPASWLVRGLLFATASIGAWAAYQLAQQRGPSKITATAAITITLWNPFIIERLLQGHWSVALAAWLIPALLYFCDRPRSQTLVLWIISLTPTGTVLGTIIAVISNRQHRLRMALTGALLSLPWLIPSLISPPTASAHKLFIGRSEAFLDPLTTFITLGGIWNNNAVPDSRHHGWVLAGLALFAILIWHMPRRWAITGGVAIALYCALWLGPAEWVFAHLPGAALFRDSHKLAFLLIPGYITAATRISNQWLAGLATGLALLQIPDAPIALNTLSPLPAQHQWHTPDRTPGDLLNLDSHGLITYHGRVLVDPLNKAESVVESGQLIVDTHIADPASARYQLAVAAWHNRDTTTLAHLGISQVLVDGSRITIPHAASSRQGFYFLGLFFLSLWCAVPIATVWLSFSKNRRPVSSQE</sequence>
<dbReference type="AlphaFoldDB" id="A0A0G3H109"/>
<gene>
    <name evidence="2" type="ORF">CMUST_14015</name>
</gene>
<feature type="transmembrane region" description="Helical" evidence="1">
    <location>
        <begin position="453"/>
        <end position="476"/>
    </location>
</feature>
<protein>
    <recommendedName>
        <fullName evidence="4">Glycosyltransferase RgtA/B/C/D-like domain-containing protein</fullName>
    </recommendedName>
</protein>
<evidence type="ECO:0000313" key="3">
    <source>
        <dbReference type="Proteomes" id="UP000035199"/>
    </source>
</evidence>
<keyword evidence="1" id="KW-0812">Transmembrane</keyword>
<dbReference type="KEGG" id="cmv:CMUST_14015"/>
<feature type="transmembrane region" description="Helical" evidence="1">
    <location>
        <begin position="268"/>
        <end position="289"/>
    </location>
</feature>
<keyword evidence="3" id="KW-1185">Reference proteome</keyword>